<sequence>MKANFHIFPPLTLLLFFVSMVMGTSAYAQTASCEVYLTNDAQTAPDQIEFDICVRSTNHDDFPAGFLYGHGQYRIEFNPSIINHERDLIEVEVLKGSSELSCVDQQPLHCSFLPDTISAYLVRARFPVKPELASLIPAGNTGIRIARISMKVVSISEKTPSFFNQGTTADLRLSDQNPGTTAVSFMEKSGTVAVCKPIELSGASLSNKPLLGQ</sequence>
<evidence type="ECO:0000313" key="3">
    <source>
        <dbReference type="Proteomes" id="UP000053091"/>
    </source>
</evidence>
<protein>
    <submittedName>
        <fullName evidence="2">Uncharacterized protein</fullName>
    </submittedName>
</protein>
<feature type="signal peptide" evidence="1">
    <location>
        <begin position="1"/>
        <end position="28"/>
    </location>
</feature>
<reference evidence="2" key="1">
    <citation type="journal article" date="2015" name="Genome Announc.">
        <title>Draft Genome Sequence of Bacteroidales Strain TBC1, a Novel Isolate from a Methanogenic Wastewater Treatment System.</title>
        <authorList>
            <person name="Tourlousse D.M."/>
            <person name="Matsuura N."/>
            <person name="Sun L."/>
            <person name="Toyonaga M."/>
            <person name="Kuroda K."/>
            <person name="Ohashi A."/>
            <person name="Cruz R."/>
            <person name="Yamaguchi T."/>
            <person name="Sekiguchi Y."/>
        </authorList>
    </citation>
    <scope>NUCLEOTIDE SEQUENCE [LARGE SCALE GENOMIC DNA]</scope>
    <source>
        <strain evidence="2">TBC1</strain>
    </source>
</reference>
<organism evidence="2">
    <name type="scientific">Lentimicrobium saccharophilum</name>
    <dbReference type="NCBI Taxonomy" id="1678841"/>
    <lineage>
        <taxon>Bacteria</taxon>
        <taxon>Pseudomonadati</taxon>
        <taxon>Bacteroidota</taxon>
        <taxon>Bacteroidia</taxon>
        <taxon>Bacteroidales</taxon>
        <taxon>Lentimicrobiaceae</taxon>
        <taxon>Lentimicrobium</taxon>
    </lineage>
</organism>
<proteinExistence type="predicted"/>
<feature type="chain" id="PRO_5006633082" evidence="1">
    <location>
        <begin position="29"/>
        <end position="213"/>
    </location>
</feature>
<dbReference type="RefSeq" id="WP_062039036.1">
    <property type="nucleotide sequence ID" value="NZ_DF968182.1"/>
</dbReference>
<dbReference type="Proteomes" id="UP000053091">
    <property type="component" value="Unassembled WGS sequence"/>
</dbReference>
<evidence type="ECO:0000256" key="1">
    <source>
        <dbReference type="SAM" id="SignalP"/>
    </source>
</evidence>
<gene>
    <name evidence="2" type="ORF">TBC1_11887</name>
</gene>
<keyword evidence="3" id="KW-1185">Reference proteome</keyword>
<keyword evidence="1" id="KW-0732">Signal</keyword>
<dbReference type="EMBL" id="DF968182">
    <property type="protein sequence ID" value="GAP42748.1"/>
    <property type="molecule type" value="Genomic_DNA"/>
</dbReference>
<accession>A0A0S7BQK9</accession>
<dbReference type="AlphaFoldDB" id="A0A0S7BQK9"/>
<name>A0A0S7BQK9_9BACT</name>
<evidence type="ECO:0000313" key="2">
    <source>
        <dbReference type="EMBL" id="GAP42748.1"/>
    </source>
</evidence>